<organism evidence="2 3">
    <name type="scientific">Collybiopsis luxurians FD-317 M1</name>
    <dbReference type="NCBI Taxonomy" id="944289"/>
    <lineage>
        <taxon>Eukaryota</taxon>
        <taxon>Fungi</taxon>
        <taxon>Dikarya</taxon>
        <taxon>Basidiomycota</taxon>
        <taxon>Agaricomycotina</taxon>
        <taxon>Agaricomycetes</taxon>
        <taxon>Agaricomycetidae</taxon>
        <taxon>Agaricales</taxon>
        <taxon>Marasmiineae</taxon>
        <taxon>Omphalotaceae</taxon>
        <taxon>Collybiopsis</taxon>
        <taxon>Collybiopsis luxurians</taxon>
    </lineage>
</organism>
<keyword evidence="3" id="KW-1185">Reference proteome</keyword>
<name>A0A0D0BRQ2_9AGAR</name>
<dbReference type="SUPFAM" id="SSF56112">
    <property type="entry name" value="Protein kinase-like (PK-like)"/>
    <property type="match status" value="1"/>
</dbReference>
<proteinExistence type="predicted"/>
<protein>
    <recommendedName>
        <fullName evidence="4">Protein kinase domain-containing protein</fullName>
    </recommendedName>
</protein>
<gene>
    <name evidence="2" type="ORF">GYMLUDRAFT_50016</name>
</gene>
<sequence>MDPDGALEYFLGFSLPILYTMLGELKNGGGDGGCDPSDQAQCAYIKLISSKQYDHVRQVSCCPALLLGLSGHVLAVWGAPSSTLPSPTVGRTDIEVGIREVAKLFRTIEHCVQDIESHYSSLDLQPTRSSTIVSTTHSRSRSNASISRPTSRSVSGLLFNSKLSKPLDPSRFVHWNSFTFQGNQYDLVYRQRLTSYMEKTVFLAAMSLPSDPNFRETEVVVKFASRYGEAGHRLLAEAGFAPRIYYCGFEESIGLWVIVMDYIQGAVCNRKLIEHEKDSLSSAIAILHKNNLVFGDLREPNVIITEPKSKVCLVDFEWCGPCIDIKEGDSVVQPRVRYPADISMGHGIDWAPGVGRDRVITIEHDIYRLNKM</sequence>
<evidence type="ECO:0000313" key="2">
    <source>
        <dbReference type="EMBL" id="KIK52314.1"/>
    </source>
</evidence>
<accession>A0A0D0BRQ2</accession>
<dbReference type="OrthoDB" id="4062651at2759"/>
<reference evidence="2 3" key="1">
    <citation type="submission" date="2014-04" db="EMBL/GenBank/DDBJ databases">
        <title>Evolutionary Origins and Diversification of the Mycorrhizal Mutualists.</title>
        <authorList>
            <consortium name="DOE Joint Genome Institute"/>
            <consortium name="Mycorrhizal Genomics Consortium"/>
            <person name="Kohler A."/>
            <person name="Kuo A."/>
            <person name="Nagy L.G."/>
            <person name="Floudas D."/>
            <person name="Copeland A."/>
            <person name="Barry K.W."/>
            <person name="Cichocki N."/>
            <person name="Veneault-Fourrey C."/>
            <person name="LaButti K."/>
            <person name="Lindquist E.A."/>
            <person name="Lipzen A."/>
            <person name="Lundell T."/>
            <person name="Morin E."/>
            <person name="Murat C."/>
            <person name="Riley R."/>
            <person name="Ohm R."/>
            <person name="Sun H."/>
            <person name="Tunlid A."/>
            <person name="Henrissat B."/>
            <person name="Grigoriev I.V."/>
            <person name="Hibbett D.S."/>
            <person name="Martin F."/>
        </authorList>
    </citation>
    <scope>NUCLEOTIDE SEQUENCE [LARGE SCALE GENOMIC DNA]</scope>
    <source>
        <strain evidence="2 3">FD-317 M1</strain>
    </source>
</reference>
<evidence type="ECO:0008006" key="4">
    <source>
        <dbReference type="Google" id="ProtNLM"/>
    </source>
</evidence>
<evidence type="ECO:0000256" key="1">
    <source>
        <dbReference type="SAM" id="MobiDB-lite"/>
    </source>
</evidence>
<dbReference type="InterPro" id="IPR011009">
    <property type="entry name" value="Kinase-like_dom_sf"/>
</dbReference>
<evidence type="ECO:0000313" key="3">
    <source>
        <dbReference type="Proteomes" id="UP000053593"/>
    </source>
</evidence>
<dbReference type="Proteomes" id="UP000053593">
    <property type="component" value="Unassembled WGS sequence"/>
</dbReference>
<dbReference type="AlphaFoldDB" id="A0A0D0BRQ2"/>
<dbReference type="HOGENOM" id="CLU_013871_2_2_1"/>
<dbReference type="EMBL" id="KN834845">
    <property type="protein sequence ID" value="KIK52314.1"/>
    <property type="molecule type" value="Genomic_DNA"/>
</dbReference>
<feature type="region of interest" description="Disordered" evidence="1">
    <location>
        <begin position="130"/>
        <end position="151"/>
    </location>
</feature>